<evidence type="ECO:0000256" key="1">
    <source>
        <dbReference type="SAM" id="MobiDB-lite"/>
    </source>
</evidence>
<reference evidence="2 3" key="1">
    <citation type="submission" date="2013-02" db="EMBL/GenBank/DDBJ databases">
        <title>The Genome Sequence of Acinetobacter gerneri CIP 107464.</title>
        <authorList>
            <consortium name="The Broad Institute Genome Sequencing Platform"/>
            <consortium name="The Broad Institute Genome Sequencing Center for Infectious Disease"/>
            <person name="Cerqueira G."/>
            <person name="Feldgarden M."/>
            <person name="Courvalin P."/>
            <person name="Perichon B."/>
            <person name="Grillot-Courvalin C."/>
            <person name="Clermont D."/>
            <person name="Rocha E."/>
            <person name="Yoon E.-J."/>
            <person name="Nemec A."/>
            <person name="Walker B."/>
            <person name="Young S.K."/>
            <person name="Zeng Q."/>
            <person name="Gargeya S."/>
            <person name="Fitzgerald M."/>
            <person name="Haas B."/>
            <person name="Abouelleil A."/>
            <person name="Alvarado L."/>
            <person name="Arachchi H.M."/>
            <person name="Berlin A.M."/>
            <person name="Chapman S.B."/>
            <person name="Dewar J."/>
            <person name="Goldberg J."/>
            <person name="Griggs A."/>
            <person name="Gujja S."/>
            <person name="Hansen M."/>
            <person name="Howarth C."/>
            <person name="Imamovic A."/>
            <person name="Larimer J."/>
            <person name="McCowan C."/>
            <person name="Murphy C."/>
            <person name="Neiman D."/>
            <person name="Pearson M."/>
            <person name="Priest M."/>
            <person name="Roberts A."/>
            <person name="Saif S."/>
            <person name="Shea T."/>
            <person name="Sisk P."/>
            <person name="Sykes S."/>
            <person name="Wortman J."/>
            <person name="Nusbaum C."/>
            <person name="Birren B."/>
        </authorList>
    </citation>
    <scope>NUCLEOTIDE SEQUENCE [LARGE SCALE GENOMIC DNA]</scope>
    <source>
        <strain evidence="2 3">CIP 107464</strain>
    </source>
</reference>
<dbReference type="HOGENOM" id="CLU_082063_1_0_6"/>
<dbReference type="Pfam" id="PF04404">
    <property type="entry name" value="ERF"/>
    <property type="match status" value="1"/>
</dbReference>
<evidence type="ECO:0000313" key="3">
    <source>
        <dbReference type="Proteomes" id="UP000013117"/>
    </source>
</evidence>
<accession>N8ZHD5</accession>
<dbReference type="InterPro" id="IPR007499">
    <property type="entry name" value="ERF_bacteria_virus"/>
</dbReference>
<dbReference type="PATRIC" id="fig|1120926.3.peg.2789"/>
<proteinExistence type="predicted"/>
<sequence length="244" mass="27113">MAKTWLIWALIWGKKMNNPEHIQLNTLQKVQLELKAPKSKKNTFGNYMYRNCEDILEAVKPLLQKHNATLIVTDDVQEVGSVVIVSAKAVFTDANGKETIVTAHAGVDIHKKGMDVAQTFGASSSYARKYALNGLFLIDDTKDYDSDEYQHQINNSNKSSNSKQTNPQPLTNSNKNQVQTQQKTATKPKRSMNEAYNDALKAIPNAPDTTILNVAMKHFKGTTFEAGILKACQAKCDLEGWVPA</sequence>
<gene>
    <name evidence="2" type="ORF">F960_02876</name>
</gene>
<comment type="caution">
    <text evidence="2">The sequence shown here is derived from an EMBL/GenBank/DDBJ whole genome shotgun (WGS) entry which is preliminary data.</text>
</comment>
<name>N8ZHD5_9GAMM</name>
<keyword evidence="3" id="KW-1185">Reference proteome</keyword>
<evidence type="ECO:0000313" key="2">
    <source>
        <dbReference type="EMBL" id="ENV33154.1"/>
    </source>
</evidence>
<feature type="compositionally biased region" description="Polar residues" evidence="1">
    <location>
        <begin position="164"/>
        <end position="185"/>
    </location>
</feature>
<dbReference type="AlphaFoldDB" id="N8ZHD5"/>
<feature type="compositionally biased region" description="Low complexity" evidence="1">
    <location>
        <begin position="154"/>
        <end position="163"/>
    </location>
</feature>
<organism evidence="2 3">
    <name type="scientific">Acinetobacter gerneri DSM 14967 = CIP 107464 = MTCC 9824</name>
    <dbReference type="NCBI Taxonomy" id="1120926"/>
    <lineage>
        <taxon>Bacteria</taxon>
        <taxon>Pseudomonadati</taxon>
        <taxon>Pseudomonadota</taxon>
        <taxon>Gammaproteobacteria</taxon>
        <taxon>Moraxellales</taxon>
        <taxon>Moraxellaceae</taxon>
        <taxon>Acinetobacter</taxon>
    </lineage>
</organism>
<protein>
    <recommendedName>
        <fullName evidence="4">Essential recombination function protein</fullName>
    </recommendedName>
</protein>
<dbReference type="STRING" id="202952.GCA_000747725_00084"/>
<feature type="region of interest" description="Disordered" evidence="1">
    <location>
        <begin position="151"/>
        <end position="191"/>
    </location>
</feature>
<dbReference type="eggNOG" id="ENOG5032SQ7">
    <property type="taxonomic scope" value="Bacteria"/>
</dbReference>
<evidence type="ECO:0008006" key="4">
    <source>
        <dbReference type="Google" id="ProtNLM"/>
    </source>
</evidence>
<dbReference type="EMBL" id="APPN01000071">
    <property type="protein sequence ID" value="ENV33154.1"/>
    <property type="molecule type" value="Genomic_DNA"/>
</dbReference>
<dbReference type="Proteomes" id="UP000013117">
    <property type="component" value="Unassembled WGS sequence"/>
</dbReference>